<proteinExistence type="predicted"/>
<name>A0A7G5IFI1_9SPHN</name>
<organism evidence="1 2">
    <name type="scientific">Sandaracinobacteroides saxicola</name>
    <dbReference type="NCBI Taxonomy" id="2759707"/>
    <lineage>
        <taxon>Bacteria</taxon>
        <taxon>Pseudomonadati</taxon>
        <taxon>Pseudomonadota</taxon>
        <taxon>Alphaproteobacteria</taxon>
        <taxon>Sphingomonadales</taxon>
        <taxon>Sphingosinicellaceae</taxon>
        <taxon>Sandaracinobacteroides</taxon>
    </lineage>
</organism>
<sequence length="308" mass="33128">MQPQHFETAVESGVVPAGTPFGLTAAALMAHAAFVDPEQSTAIFDALAAVMPLPEPERLAALALPPLTNGRALPRALWQGFWDIAGAPPAGNVDPLAFTVAVVALGNHYDTELIDRCERALLHHDNVRALIATPETRMKTSDLEGWPVDSLGTDLLTMLRAQGYDLEVIDADTVVLPGDYPAQNRTNRRILQLHDVWHLVAGYGFTGAGEVAISGFQMAQFGQNYSTRFLATVATLAALHLGPIAELLLQVSFDGWRHGRATPDLLTIPWHARLGEPIAALRDQIGITPFSSPTASMMDMMEAQAKAA</sequence>
<dbReference type="Proteomes" id="UP000515292">
    <property type="component" value="Chromosome"/>
</dbReference>
<dbReference type="KEGG" id="sand:H3309_12195"/>
<accession>A0A7G5IFI1</accession>
<reference evidence="1 2" key="1">
    <citation type="submission" date="2020-07" db="EMBL/GenBank/DDBJ databases">
        <title>Complete genome sequence for Sandaracinobacter sp. M6.</title>
        <authorList>
            <person name="Tang Y."/>
            <person name="Liu Q."/>
            <person name="Guo Z."/>
            <person name="Lei P."/>
            <person name="Huang B."/>
        </authorList>
    </citation>
    <scope>NUCLEOTIDE SEQUENCE [LARGE SCALE GENOMIC DNA]</scope>
    <source>
        <strain evidence="1 2">M6</strain>
    </source>
</reference>
<protein>
    <submittedName>
        <fullName evidence="1">Uncharacterized protein</fullName>
    </submittedName>
</protein>
<dbReference type="EMBL" id="CP059851">
    <property type="protein sequence ID" value="QMW22123.1"/>
    <property type="molecule type" value="Genomic_DNA"/>
</dbReference>
<dbReference type="RefSeq" id="WP_182294968.1">
    <property type="nucleotide sequence ID" value="NZ_CP059851.1"/>
</dbReference>
<keyword evidence="2" id="KW-1185">Reference proteome</keyword>
<dbReference type="InterPro" id="IPR007715">
    <property type="entry name" value="Coq4"/>
</dbReference>
<dbReference type="AlphaFoldDB" id="A0A7G5IFI1"/>
<evidence type="ECO:0000313" key="1">
    <source>
        <dbReference type="EMBL" id="QMW22123.1"/>
    </source>
</evidence>
<dbReference type="GO" id="GO:0006744">
    <property type="term" value="P:ubiquinone biosynthetic process"/>
    <property type="evidence" value="ECO:0007669"/>
    <property type="project" value="InterPro"/>
</dbReference>
<gene>
    <name evidence="1" type="ORF">H3309_12195</name>
</gene>
<dbReference type="Pfam" id="PF05019">
    <property type="entry name" value="Coq4"/>
    <property type="match status" value="1"/>
</dbReference>
<evidence type="ECO:0000313" key="2">
    <source>
        <dbReference type="Proteomes" id="UP000515292"/>
    </source>
</evidence>